<evidence type="ECO:0000259" key="2">
    <source>
        <dbReference type="PROSITE" id="PS50041"/>
    </source>
</evidence>
<dbReference type="InterPro" id="IPR001304">
    <property type="entry name" value="C-type_lectin-like"/>
</dbReference>
<dbReference type="InterPro" id="IPR018378">
    <property type="entry name" value="C-type_lectin_CS"/>
</dbReference>
<evidence type="ECO:0000256" key="1">
    <source>
        <dbReference type="ARBA" id="ARBA00023157"/>
    </source>
</evidence>
<dbReference type="Gene3D" id="3.10.100.10">
    <property type="entry name" value="Mannose-Binding Protein A, subunit A"/>
    <property type="match status" value="1"/>
</dbReference>
<dbReference type="PROSITE" id="PS00615">
    <property type="entry name" value="C_TYPE_LECTIN_1"/>
    <property type="match status" value="1"/>
</dbReference>
<dbReference type="Pfam" id="PF00059">
    <property type="entry name" value="Lectin_C"/>
    <property type="match status" value="1"/>
</dbReference>
<dbReference type="SMART" id="SM00034">
    <property type="entry name" value="CLECT"/>
    <property type="match status" value="1"/>
</dbReference>
<feature type="domain" description="C-type lectin" evidence="2">
    <location>
        <begin position="58"/>
        <end position="155"/>
    </location>
</feature>
<sequence length="168" mass="19021">MIPAAAQHLNKNKKYISNIKLMTIKMQKINTFSLSSIAAVSSLLSGQCSSIGGQLCEYHFIGYQKTWKAAQEYCSENHTDLATVSNQTDMQRLLNSTTEQYPDGAWIGLQNNTPNTVWRWSQPGVEFNGLRNCVRMNDGTWDDDSCSTKSNFICYDGENMWRIESVFP</sequence>
<keyword evidence="1" id="KW-1015">Disulfide bond</keyword>
<dbReference type="PROSITE" id="PS50041">
    <property type="entry name" value="C_TYPE_LECTIN_2"/>
    <property type="match status" value="1"/>
</dbReference>
<organism evidence="3 4">
    <name type="scientific">Sander lucioperca</name>
    <name type="common">Pike-perch</name>
    <name type="synonym">Perca lucioperca</name>
    <dbReference type="NCBI Taxonomy" id="283035"/>
    <lineage>
        <taxon>Eukaryota</taxon>
        <taxon>Metazoa</taxon>
        <taxon>Chordata</taxon>
        <taxon>Craniata</taxon>
        <taxon>Vertebrata</taxon>
        <taxon>Euteleostomi</taxon>
        <taxon>Actinopterygii</taxon>
        <taxon>Neopterygii</taxon>
        <taxon>Teleostei</taxon>
        <taxon>Neoteleostei</taxon>
        <taxon>Acanthomorphata</taxon>
        <taxon>Eupercaria</taxon>
        <taxon>Perciformes</taxon>
        <taxon>Percoidei</taxon>
        <taxon>Percidae</taxon>
        <taxon>Luciopercinae</taxon>
        <taxon>Sander</taxon>
    </lineage>
</organism>
<reference evidence="3" key="2">
    <citation type="submission" date="2025-09" db="UniProtKB">
        <authorList>
            <consortium name="Ensembl"/>
        </authorList>
    </citation>
    <scope>IDENTIFICATION</scope>
</reference>
<protein>
    <recommendedName>
        <fullName evidence="2">C-type lectin domain-containing protein</fullName>
    </recommendedName>
</protein>
<dbReference type="SUPFAM" id="SSF56436">
    <property type="entry name" value="C-type lectin-like"/>
    <property type="match status" value="1"/>
</dbReference>
<dbReference type="AlphaFoldDB" id="A0A8C9ZFI2"/>
<evidence type="ECO:0000313" key="3">
    <source>
        <dbReference type="Ensembl" id="ENSSLUP00000038387.1"/>
    </source>
</evidence>
<keyword evidence="4" id="KW-1185">Reference proteome</keyword>
<accession>A0A8C9ZFI2</accession>
<dbReference type="CDD" id="cd00037">
    <property type="entry name" value="CLECT"/>
    <property type="match status" value="1"/>
</dbReference>
<dbReference type="InterPro" id="IPR016187">
    <property type="entry name" value="CTDL_fold"/>
</dbReference>
<reference evidence="3" key="1">
    <citation type="submission" date="2025-08" db="UniProtKB">
        <authorList>
            <consortium name="Ensembl"/>
        </authorList>
    </citation>
    <scope>IDENTIFICATION</scope>
</reference>
<dbReference type="Ensembl" id="ENSSLUT00000039602.1">
    <property type="protein sequence ID" value="ENSSLUP00000038387.1"/>
    <property type="gene ID" value="ENSSLUG00000017149.1"/>
</dbReference>
<dbReference type="GeneTree" id="ENSGT01010000228649"/>
<dbReference type="PANTHER" id="PTHR45784:SF3">
    <property type="entry name" value="C-TYPE LECTIN DOMAIN FAMILY 4 MEMBER K-LIKE-RELATED"/>
    <property type="match status" value="1"/>
</dbReference>
<dbReference type="PANTHER" id="PTHR45784">
    <property type="entry name" value="C-TYPE LECTIN DOMAIN FAMILY 20 MEMBER A-RELATED"/>
    <property type="match status" value="1"/>
</dbReference>
<dbReference type="Proteomes" id="UP000694568">
    <property type="component" value="Unplaced"/>
</dbReference>
<proteinExistence type="predicted"/>
<name>A0A8C9ZFI2_SANLU</name>
<dbReference type="InterPro" id="IPR016186">
    <property type="entry name" value="C-type_lectin-like/link_sf"/>
</dbReference>
<evidence type="ECO:0000313" key="4">
    <source>
        <dbReference type="Proteomes" id="UP000694568"/>
    </source>
</evidence>